<dbReference type="RefSeq" id="WP_280946159.1">
    <property type="nucleotide sequence ID" value="NZ_CP123764.1"/>
</dbReference>
<keyword evidence="1" id="KW-1133">Transmembrane helix</keyword>
<sequence>MQEQSNYQFLLLFIVIAVIAFFVGRHKAKLRTQALTEKARSLGMQFSHPPRVETTQRFNNFALFDRGRSQSFLNELWRKDINEEVCVFGYRYVTGSGKNSTTHMQTVFAVTNKQLNLPNFALSPENFFHKIGQVFGYSDIDFDNHPSFSKSYLLRGSNEAQIRQLFNRNVIQYFEKHAKLSVEGQGDTLLIYKQRSRVEPHELQQFIQNCTQLYKLMLTQ</sequence>
<keyword evidence="1" id="KW-0472">Membrane</keyword>
<organism evidence="2 3">
    <name type="scientific">Saccharophagus degradans</name>
    <dbReference type="NCBI Taxonomy" id="86304"/>
    <lineage>
        <taxon>Bacteria</taxon>
        <taxon>Pseudomonadati</taxon>
        <taxon>Pseudomonadota</taxon>
        <taxon>Gammaproteobacteria</taxon>
        <taxon>Cellvibrionales</taxon>
        <taxon>Cellvibrionaceae</taxon>
        <taxon>Saccharophagus</taxon>
    </lineage>
</organism>
<gene>
    <name evidence="2" type="ORF">Q4521_07015</name>
</gene>
<evidence type="ECO:0000313" key="2">
    <source>
        <dbReference type="EMBL" id="MDO6422218.1"/>
    </source>
</evidence>
<proteinExistence type="predicted"/>
<evidence type="ECO:0000313" key="3">
    <source>
        <dbReference type="Proteomes" id="UP001169760"/>
    </source>
</evidence>
<keyword evidence="1" id="KW-0812">Transmembrane</keyword>
<evidence type="ECO:0000256" key="1">
    <source>
        <dbReference type="SAM" id="Phobius"/>
    </source>
</evidence>
<accession>A0AAW7X6T7</accession>
<dbReference type="EMBL" id="JAUOPB010000004">
    <property type="protein sequence ID" value="MDO6422218.1"/>
    <property type="molecule type" value="Genomic_DNA"/>
</dbReference>
<name>A0AAW7X6T7_9GAMM</name>
<dbReference type="Proteomes" id="UP001169760">
    <property type="component" value="Unassembled WGS sequence"/>
</dbReference>
<protein>
    <submittedName>
        <fullName evidence="2">Uncharacterized protein</fullName>
    </submittedName>
</protein>
<comment type="caution">
    <text evidence="2">The sequence shown here is derived from an EMBL/GenBank/DDBJ whole genome shotgun (WGS) entry which is preliminary data.</text>
</comment>
<reference evidence="2" key="1">
    <citation type="submission" date="2023-07" db="EMBL/GenBank/DDBJ databases">
        <title>Genome content predicts the carbon catabolic preferences of heterotrophic bacteria.</title>
        <authorList>
            <person name="Gralka M."/>
        </authorList>
    </citation>
    <scope>NUCLEOTIDE SEQUENCE</scope>
    <source>
        <strain evidence="2">I3M17_2</strain>
    </source>
</reference>
<dbReference type="AlphaFoldDB" id="A0AAW7X6T7"/>
<feature type="transmembrane region" description="Helical" evidence="1">
    <location>
        <begin position="6"/>
        <end position="24"/>
    </location>
</feature>